<feature type="compositionally biased region" description="Basic and acidic residues" evidence="1">
    <location>
        <begin position="83"/>
        <end position="95"/>
    </location>
</feature>
<dbReference type="EMBL" id="AWUE01013532">
    <property type="protein sequence ID" value="OMP06692.1"/>
    <property type="molecule type" value="Genomic_DNA"/>
</dbReference>
<gene>
    <name evidence="2" type="ORF">COLO4_07971</name>
</gene>
<dbReference type="Proteomes" id="UP000187203">
    <property type="component" value="Unassembled WGS sequence"/>
</dbReference>
<comment type="caution">
    <text evidence="2">The sequence shown here is derived from an EMBL/GenBank/DDBJ whole genome shotgun (WGS) entry which is preliminary data.</text>
</comment>
<evidence type="ECO:0000256" key="1">
    <source>
        <dbReference type="SAM" id="MobiDB-lite"/>
    </source>
</evidence>
<sequence>MAVSPPGNKANSTGGPQHIPERGRALQSTLNGRTTTNPRKGTCAPIKLYNEGLPSSPPVTAKEVARLNAPEVDRDKSHKRNSEKKSCDAPHVAEL</sequence>
<proteinExistence type="predicted"/>
<name>A0A1R3KHX0_9ROSI</name>
<keyword evidence="3" id="KW-1185">Reference proteome</keyword>
<evidence type="ECO:0000313" key="2">
    <source>
        <dbReference type="EMBL" id="OMP06692.1"/>
    </source>
</evidence>
<reference evidence="3" key="1">
    <citation type="submission" date="2013-09" db="EMBL/GenBank/DDBJ databases">
        <title>Corchorus olitorius genome sequencing.</title>
        <authorList>
            <person name="Alam M."/>
            <person name="Haque M.S."/>
            <person name="Islam M.S."/>
            <person name="Emdad E.M."/>
            <person name="Islam M.M."/>
            <person name="Ahmed B."/>
            <person name="Halim A."/>
            <person name="Hossen Q.M.M."/>
            <person name="Hossain M.Z."/>
            <person name="Ahmed R."/>
            <person name="Khan M.M."/>
            <person name="Islam R."/>
            <person name="Rashid M.M."/>
            <person name="Khan S.A."/>
            <person name="Rahman M.S."/>
            <person name="Alam M."/>
            <person name="Yahiya A.S."/>
            <person name="Khan M.S."/>
            <person name="Azam M.S."/>
            <person name="Haque T."/>
            <person name="Lashkar M.Z.H."/>
            <person name="Akhand A.I."/>
            <person name="Morshed G."/>
            <person name="Roy S."/>
            <person name="Uddin K.S."/>
            <person name="Rabeya T."/>
            <person name="Hossain A.S."/>
            <person name="Chowdhury A."/>
            <person name="Snigdha A.R."/>
            <person name="Mortoza M.S."/>
            <person name="Matin S.A."/>
            <person name="Hoque S.M.E."/>
            <person name="Islam M.K."/>
            <person name="Roy D.K."/>
            <person name="Haider R."/>
            <person name="Moosa M.M."/>
            <person name="Elias S.M."/>
            <person name="Hasan A.M."/>
            <person name="Jahan S."/>
            <person name="Shafiuddin M."/>
            <person name="Mahmood N."/>
            <person name="Shommy N.S."/>
        </authorList>
    </citation>
    <scope>NUCLEOTIDE SEQUENCE [LARGE SCALE GENOMIC DNA]</scope>
    <source>
        <strain evidence="3">cv. O-4</strain>
    </source>
</reference>
<feature type="compositionally biased region" description="Polar residues" evidence="1">
    <location>
        <begin position="26"/>
        <end position="39"/>
    </location>
</feature>
<accession>A0A1R3KHX0</accession>
<organism evidence="2 3">
    <name type="scientific">Corchorus olitorius</name>
    <dbReference type="NCBI Taxonomy" id="93759"/>
    <lineage>
        <taxon>Eukaryota</taxon>
        <taxon>Viridiplantae</taxon>
        <taxon>Streptophyta</taxon>
        <taxon>Embryophyta</taxon>
        <taxon>Tracheophyta</taxon>
        <taxon>Spermatophyta</taxon>
        <taxon>Magnoliopsida</taxon>
        <taxon>eudicotyledons</taxon>
        <taxon>Gunneridae</taxon>
        <taxon>Pentapetalae</taxon>
        <taxon>rosids</taxon>
        <taxon>malvids</taxon>
        <taxon>Malvales</taxon>
        <taxon>Malvaceae</taxon>
        <taxon>Grewioideae</taxon>
        <taxon>Apeibeae</taxon>
        <taxon>Corchorus</taxon>
    </lineage>
</organism>
<feature type="region of interest" description="Disordered" evidence="1">
    <location>
        <begin position="1"/>
        <end position="95"/>
    </location>
</feature>
<dbReference type="AlphaFoldDB" id="A0A1R3KHX0"/>
<evidence type="ECO:0000313" key="3">
    <source>
        <dbReference type="Proteomes" id="UP000187203"/>
    </source>
</evidence>
<protein>
    <submittedName>
        <fullName evidence="2">Uncharacterized protein</fullName>
    </submittedName>
</protein>